<feature type="compositionally biased region" description="Basic and acidic residues" evidence="1">
    <location>
        <begin position="173"/>
        <end position="187"/>
    </location>
</feature>
<organism evidence="2 3">
    <name type="scientific">Sphingopyxis macrogoltabida</name>
    <name type="common">Sphingomonas macrogoltabidus</name>
    <dbReference type="NCBI Taxonomy" id="33050"/>
    <lineage>
        <taxon>Bacteria</taxon>
        <taxon>Pseudomonadati</taxon>
        <taxon>Pseudomonadota</taxon>
        <taxon>Alphaproteobacteria</taxon>
        <taxon>Sphingomonadales</taxon>
        <taxon>Sphingomonadaceae</taxon>
        <taxon>Sphingopyxis</taxon>
    </lineage>
</organism>
<evidence type="ECO:0000256" key="1">
    <source>
        <dbReference type="SAM" id="MobiDB-lite"/>
    </source>
</evidence>
<sequence>MAKRTKAKPGDGLATRGEPAVLEVEKRPDENIGRTLARVTLDPQTRNAHLAMSFGSQMFGDRHQPTIAESSAVLAEELQRAVKGDLSLASRIFASQAISLDALFTEMARRSGSNMGHYPDAADRYMRLALKAQAACRATLEALTRLHQPREQTVKHVHVNEGGQAVVADHFHQHRGEGGNGKSDKQSDATGPAGTIVALPSPDPLGNGVPVPGIEGKATLQNARRDESRRTYR</sequence>
<protein>
    <submittedName>
        <fullName evidence="2">Uncharacterized protein</fullName>
    </submittedName>
</protein>
<name>A0AAC8Z0A9_SPHMC</name>
<reference evidence="3" key="1">
    <citation type="submission" date="2015-11" db="EMBL/GenBank/DDBJ databases">
        <title>Complete genome sequence of a polyethylene-glycol degrader Sphingopyxis macrogoltabida 203N (NBRC 111659).</title>
        <authorList>
            <person name="Yoshiyuki O."/>
            <person name="Shouta N."/>
            <person name="Nagata Y."/>
            <person name="Numata M."/>
            <person name="Tsuchikane K."/>
            <person name="Hosoyama A."/>
            <person name="Yamazoe A."/>
            <person name="Tsuda M."/>
            <person name="Fujita N."/>
            <person name="Kawai F."/>
        </authorList>
    </citation>
    <scope>NUCLEOTIDE SEQUENCE [LARGE SCALE GENOMIC DNA]</scope>
    <source>
        <strain evidence="3">203N</strain>
    </source>
</reference>
<keyword evidence="3" id="KW-1185">Reference proteome</keyword>
<dbReference type="AlphaFoldDB" id="A0AAC8Z0A9"/>
<dbReference type="Proteomes" id="UP000076088">
    <property type="component" value="Chromosome"/>
</dbReference>
<evidence type="ECO:0000313" key="3">
    <source>
        <dbReference type="Proteomes" id="UP000076088"/>
    </source>
</evidence>
<gene>
    <name evidence="2" type="ORF">ATM17_10785</name>
</gene>
<feature type="compositionally biased region" description="Basic and acidic residues" evidence="1">
    <location>
        <begin position="223"/>
        <end position="233"/>
    </location>
</feature>
<dbReference type="KEGG" id="smaz:LH19_09055"/>
<accession>A0AAC8Z0A9</accession>
<dbReference type="RefSeq" id="WP_054727164.1">
    <property type="nucleotide sequence ID" value="NZ_CP009429.1"/>
</dbReference>
<reference evidence="2 3" key="2">
    <citation type="journal article" date="2016" name="Genome Announc.">
        <title>Complete Genome Sequence of Sphingopyxis macrogoltabida Strain 203N (NBRC 111659), a Polyethylene Glycol Degrader.</title>
        <authorList>
            <person name="Ohtsubo Y."/>
            <person name="Nonoyama S."/>
            <person name="Nagata Y."/>
            <person name="Numata M."/>
            <person name="Tsuchikane K."/>
            <person name="Hosoyama A."/>
            <person name="Yamazoe A."/>
            <person name="Tsuda M."/>
            <person name="Fujita N."/>
            <person name="Kawai F."/>
        </authorList>
    </citation>
    <scope>NUCLEOTIDE SEQUENCE [LARGE SCALE GENOMIC DNA]</scope>
    <source>
        <strain evidence="2 3">203N</strain>
    </source>
</reference>
<feature type="region of interest" description="Disordered" evidence="1">
    <location>
        <begin position="173"/>
        <end position="233"/>
    </location>
</feature>
<proteinExistence type="predicted"/>
<dbReference type="EMBL" id="CP013344">
    <property type="protein sequence ID" value="AMU89515.1"/>
    <property type="molecule type" value="Genomic_DNA"/>
</dbReference>
<evidence type="ECO:0000313" key="2">
    <source>
        <dbReference type="EMBL" id="AMU89515.1"/>
    </source>
</evidence>